<dbReference type="EMBL" id="AP018203">
    <property type="protein sequence ID" value="BAY56388.1"/>
    <property type="molecule type" value="Genomic_DNA"/>
</dbReference>
<dbReference type="GO" id="GO:0006935">
    <property type="term" value="P:chemotaxis"/>
    <property type="evidence" value="ECO:0007669"/>
    <property type="project" value="InterPro"/>
</dbReference>
<dbReference type="Proteomes" id="UP000217895">
    <property type="component" value="Chromosome"/>
</dbReference>
<dbReference type="Gene3D" id="2.40.50.180">
    <property type="entry name" value="CheA-289, Domain 4"/>
    <property type="match status" value="1"/>
</dbReference>
<accession>A0A1Z4JI70</accession>
<evidence type="ECO:0000259" key="1">
    <source>
        <dbReference type="PROSITE" id="PS50851"/>
    </source>
</evidence>
<dbReference type="InterPro" id="IPR002545">
    <property type="entry name" value="CheW-lke_dom"/>
</dbReference>
<feature type="domain" description="CheW-like" evidence="1">
    <location>
        <begin position="33"/>
        <end position="179"/>
    </location>
</feature>
<keyword evidence="3" id="KW-1185">Reference proteome</keyword>
<evidence type="ECO:0000313" key="3">
    <source>
        <dbReference type="Proteomes" id="UP000217895"/>
    </source>
</evidence>
<dbReference type="SMART" id="SM00260">
    <property type="entry name" value="CheW"/>
    <property type="match status" value="1"/>
</dbReference>
<sequence length="186" mass="20733">MTKLSEFTRTPIATASLTSLASLLSPPAGTEPMQKFLRFRLDRTQSMLLAVEGIAAVQTLAIADILPVPQMNACILGMSNWRGDSLWLVDLAQQLGVQTRLNRMQKLTTLSTIVVQINDNTLGLVIPEIYEIEEYNPKMLLNPPADLQTNPFFPFIRGYFKHDRSLVLDAAAVVQDPSLQLHHFNS</sequence>
<proteinExistence type="predicted"/>
<dbReference type="SUPFAM" id="SSF50341">
    <property type="entry name" value="CheW-like"/>
    <property type="match status" value="1"/>
</dbReference>
<name>A0A1Z4JI70_LEPBY</name>
<dbReference type="InterPro" id="IPR036061">
    <property type="entry name" value="CheW-like_dom_sf"/>
</dbReference>
<dbReference type="GO" id="GO:0005829">
    <property type="term" value="C:cytosol"/>
    <property type="evidence" value="ECO:0007669"/>
    <property type="project" value="TreeGrafter"/>
</dbReference>
<protein>
    <recommendedName>
        <fullName evidence="1">CheW-like domain-containing protein</fullName>
    </recommendedName>
</protein>
<organism evidence="2 3">
    <name type="scientific">Leptolyngbya boryana NIES-2135</name>
    <dbReference type="NCBI Taxonomy" id="1973484"/>
    <lineage>
        <taxon>Bacteria</taxon>
        <taxon>Bacillati</taxon>
        <taxon>Cyanobacteriota</taxon>
        <taxon>Cyanophyceae</taxon>
        <taxon>Leptolyngbyales</taxon>
        <taxon>Leptolyngbyaceae</taxon>
        <taxon>Leptolyngbya group</taxon>
        <taxon>Leptolyngbya</taxon>
    </lineage>
</organism>
<dbReference type="Pfam" id="PF01584">
    <property type="entry name" value="CheW"/>
    <property type="match status" value="1"/>
</dbReference>
<dbReference type="InterPro" id="IPR039315">
    <property type="entry name" value="CheW"/>
</dbReference>
<dbReference type="PANTHER" id="PTHR22617">
    <property type="entry name" value="CHEMOTAXIS SENSOR HISTIDINE KINASE-RELATED"/>
    <property type="match status" value="1"/>
</dbReference>
<reference evidence="2 3" key="1">
    <citation type="submission" date="2017-06" db="EMBL/GenBank/DDBJ databases">
        <title>Genome sequencing of cyanobaciteial culture collection at National Institute for Environmental Studies (NIES).</title>
        <authorList>
            <person name="Hirose Y."/>
            <person name="Shimura Y."/>
            <person name="Fujisawa T."/>
            <person name="Nakamura Y."/>
            <person name="Kawachi M."/>
        </authorList>
    </citation>
    <scope>NUCLEOTIDE SEQUENCE [LARGE SCALE GENOMIC DNA]</scope>
    <source>
        <strain evidence="2 3">NIES-2135</strain>
    </source>
</reference>
<dbReference type="AlphaFoldDB" id="A0A1Z4JI70"/>
<dbReference type="PANTHER" id="PTHR22617:SF23">
    <property type="entry name" value="CHEMOTAXIS PROTEIN CHEW"/>
    <property type="match status" value="1"/>
</dbReference>
<dbReference type="PROSITE" id="PS50851">
    <property type="entry name" value="CHEW"/>
    <property type="match status" value="1"/>
</dbReference>
<gene>
    <name evidence="2" type="ORF">NIES2135_32190</name>
</gene>
<evidence type="ECO:0000313" key="2">
    <source>
        <dbReference type="EMBL" id="BAY56388.1"/>
    </source>
</evidence>
<dbReference type="GO" id="GO:0007165">
    <property type="term" value="P:signal transduction"/>
    <property type="evidence" value="ECO:0007669"/>
    <property type="project" value="InterPro"/>
</dbReference>